<gene>
    <name evidence="1" type="ORF">CPB83DRAFT_730754</name>
</gene>
<sequence length="270" mass="31362">MDRSRGRIQVINGVVYYSPNSSRDVEVPAAVDKNKTPFILPTAMAKCIQISQTWFTVWEHFSLIQLPALKHASLSLRHIIHSNDILGCRHYDFAAGSPPSPHDFGFPKPQPYYKAMAKCIQISRTWFTVWGALLSYSIACAETRQSQSQTHHSFKQHSWMQFLASNRKTIDFHPWIDQLGASAMEAFFQQQKERNKRICQRETLTERQKRENCEQQPPTASSVVILWSHTCTGEYKSSKIMGKQQRLEHLDSYSENQKRYNAFHNEWHIC</sequence>
<organism evidence="1 2">
    <name type="scientific">Crepidotus variabilis</name>
    <dbReference type="NCBI Taxonomy" id="179855"/>
    <lineage>
        <taxon>Eukaryota</taxon>
        <taxon>Fungi</taxon>
        <taxon>Dikarya</taxon>
        <taxon>Basidiomycota</taxon>
        <taxon>Agaricomycotina</taxon>
        <taxon>Agaricomycetes</taxon>
        <taxon>Agaricomycetidae</taxon>
        <taxon>Agaricales</taxon>
        <taxon>Agaricineae</taxon>
        <taxon>Crepidotaceae</taxon>
        <taxon>Crepidotus</taxon>
    </lineage>
</organism>
<dbReference type="EMBL" id="MU157968">
    <property type="protein sequence ID" value="KAF9521991.1"/>
    <property type="molecule type" value="Genomic_DNA"/>
</dbReference>
<dbReference type="AlphaFoldDB" id="A0A9P6E3R6"/>
<comment type="caution">
    <text evidence="1">The sequence shown here is derived from an EMBL/GenBank/DDBJ whole genome shotgun (WGS) entry which is preliminary data.</text>
</comment>
<evidence type="ECO:0000313" key="2">
    <source>
        <dbReference type="Proteomes" id="UP000807306"/>
    </source>
</evidence>
<proteinExistence type="predicted"/>
<dbReference type="Proteomes" id="UP000807306">
    <property type="component" value="Unassembled WGS sequence"/>
</dbReference>
<name>A0A9P6E3R6_9AGAR</name>
<accession>A0A9P6E3R6</accession>
<keyword evidence="2" id="KW-1185">Reference proteome</keyword>
<evidence type="ECO:0000313" key="1">
    <source>
        <dbReference type="EMBL" id="KAF9521991.1"/>
    </source>
</evidence>
<protein>
    <submittedName>
        <fullName evidence="1">Uncharacterized protein</fullName>
    </submittedName>
</protein>
<dbReference type="OrthoDB" id="3063226at2759"/>
<reference evidence="1" key="1">
    <citation type="submission" date="2020-11" db="EMBL/GenBank/DDBJ databases">
        <authorList>
            <consortium name="DOE Joint Genome Institute"/>
            <person name="Ahrendt S."/>
            <person name="Riley R."/>
            <person name="Andreopoulos W."/>
            <person name="Labutti K."/>
            <person name="Pangilinan J."/>
            <person name="Ruiz-Duenas F.J."/>
            <person name="Barrasa J.M."/>
            <person name="Sanchez-Garcia M."/>
            <person name="Camarero S."/>
            <person name="Miyauchi S."/>
            <person name="Serrano A."/>
            <person name="Linde D."/>
            <person name="Babiker R."/>
            <person name="Drula E."/>
            <person name="Ayuso-Fernandez I."/>
            <person name="Pacheco R."/>
            <person name="Padilla G."/>
            <person name="Ferreira P."/>
            <person name="Barriuso J."/>
            <person name="Kellner H."/>
            <person name="Castanera R."/>
            <person name="Alfaro M."/>
            <person name="Ramirez L."/>
            <person name="Pisabarro A.G."/>
            <person name="Kuo A."/>
            <person name="Tritt A."/>
            <person name="Lipzen A."/>
            <person name="He G."/>
            <person name="Yan M."/>
            <person name="Ng V."/>
            <person name="Cullen D."/>
            <person name="Martin F."/>
            <person name="Rosso M.-N."/>
            <person name="Henrissat B."/>
            <person name="Hibbett D."/>
            <person name="Martinez A.T."/>
            <person name="Grigoriev I.V."/>
        </authorList>
    </citation>
    <scope>NUCLEOTIDE SEQUENCE</scope>
    <source>
        <strain evidence="1">CBS 506.95</strain>
    </source>
</reference>
<feature type="non-terminal residue" evidence="1">
    <location>
        <position position="270"/>
    </location>
</feature>